<dbReference type="OrthoDB" id="3239753at2"/>
<dbReference type="Pfam" id="PF01381">
    <property type="entry name" value="HTH_3"/>
    <property type="match status" value="1"/>
</dbReference>
<accession>A0A2A2EF80</accession>
<keyword evidence="3" id="KW-1185">Reference proteome</keyword>
<name>A0A2A2EF80_9BIFI</name>
<evidence type="ECO:0000313" key="2">
    <source>
        <dbReference type="EMBL" id="PAU67640.1"/>
    </source>
</evidence>
<evidence type="ECO:0000259" key="1">
    <source>
        <dbReference type="PROSITE" id="PS50943"/>
    </source>
</evidence>
<dbReference type="RefSeq" id="WP_095613923.1">
    <property type="nucleotide sequence ID" value="NZ_MVOG01000038.1"/>
</dbReference>
<proteinExistence type="predicted"/>
<dbReference type="Proteomes" id="UP000217986">
    <property type="component" value="Unassembled WGS sequence"/>
</dbReference>
<dbReference type="PROSITE" id="PS50943">
    <property type="entry name" value="HTH_CROC1"/>
    <property type="match status" value="1"/>
</dbReference>
<dbReference type="InterPro" id="IPR001387">
    <property type="entry name" value="Cro/C1-type_HTH"/>
</dbReference>
<dbReference type="CDD" id="cd00093">
    <property type="entry name" value="HTH_XRE"/>
    <property type="match status" value="1"/>
</dbReference>
<feature type="domain" description="HTH cro/C1-type" evidence="1">
    <location>
        <begin position="5"/>
        <end position="59"/>
    </location>
</feature>
<dbReference type="InterPro" id="IPR010982">
    <property type="entry name" value="Lambda_DNA-bd_dom_sf"/>
</dbReference>
<dbReference type="AlphaFoldDB" id="A0A2A2EF80"/>
<dbReference type="SUPFAM" id="SSF47413">
    <property type="entry name" value="lambda repressor-like DNA-binding domains"/>
    <property type="match status" value="1"/>
</dbReference>
<gene>
    <name evidence="2" type="ORF">B1400_1612</name>
</gene>
<comment type="caution">
    <text evidence="2">The sequence shown here is derived from an EMBL/GenBank/DDBJ whole genome shotgun (WGS) entry which is preliminary data.</text>
</comment>
<evidence type="ECO:0000313" key="3">
    <source>
        <dbReference type="Proteomes" id="UP000217986"/>
    </source>
</evidence>
<dbReference type="GO" id="GO:0003677">
    <property type="term" value="F:DNA binding"/>
    <property type="evidence" value="ECO:0007669"/>
    <property type="project" value="InterPro"/>
</dbReference>
<protein>
    <recommendedName>
        <fullName evidence="1">HTH cro/C1-type domain-containing protein</fullName>
    </recommendedName>
</protein>
<sequence>MACHMLQWRREHGYTQLALAQKLNQSASTISLKERGLMPWQQSDLQALHDEFGLSSDFVLGLDGEAERADTQLEVA</sequence>
<organism evidence="2 3">
    <name type="scientific">Bifidobacterium italicum</name>
    <dbReference type="NCBI Taxonomy" id="1960968"/>
    <lineage>
        <taxon>Bacteria</taxon>
        <taxon>Bacillati</taxon>
        <taxon>Actinomycetota</taxon>
        <taxon>Actinomycetes</taxon>
        <taxon>Bifidobacteriales</taxon>
        <taxon>Bifidobacteriaceae</taxon>
        <taxon>Bifidobacterium</taxon>
    </lineage>
</organism>
<reference evidence="2 3" key="1">
    <citation type="journal article" date="2017" name="ISME J.">
        <title>Unveiling bifidobacterial biogeography across the mammalian branch of the tree of life.</title>
        <authorList>
            <person name="Milani C."/>
            <person name="Mangifesta M."/>
            <person name="Mancabelli L."/>
            <person name="Lugli G.A."/>
            <person name="James K."/>
            <person name="Duranti S."/>
            <person name="Turroni F."/>
            <person name="Ferrario C."/>
            <person name="Ossiprandi M.C."/>
            <person name="van Sinderen D."/>
            <person name="Ventura M."/>
        </authorList>
    </citation>
    <scope>NUCLEOTIDE SEQUENCE [LARGE SCALE GENOMIC DNA]</scope>
    <source>
        <strain evidence="2 3">70</strain>
    </source>
</reference>
<dbReference type="EMBL" id="MVOG01000038">
    <property type="protein sequence ID" value="PAU67640.1"/>
    <property type="molecule type" value="Genomic_DNA"/>
</dbReference>
<dbReference type="Gene3D" id="1.10.260.40">
    <property type="entry name" value="lambda repressor-like DNA-binding domains"/>
    <property type="match status" value="1"/>
</dbReference>